<feature type="compositionally biased region" description="Basic and acidic residues" evidence="4">
    <location>
        <begin position="291"/>
        <end position="303"/>
    </location>
</feature>
<feature type="compositionally biased region" description="Polar residues" evidence="4">
    <location>
        <begin position="477"/>
        <end position="499"/>
    </location>
</feature>
<evidence type="ECO:0000259" key="5">
    <source>
        <dbReference type="PROSITE" id="PS50127"/>
    </source>
</evidence>
<evidence type="ECO:0000256" key="4">
    <source>
        <dbReference type="SAM" id="MobiDB-lite"/>
    </source>
</evidence>
<feature type="compositionally biased region" description="Low complexity" evidence="4">
    <location>
        <begin position="432"/>
        <end position="448"/>
    </location>
</feature>
<feature type="region of interest" description="Disordered" evidence="4">
    <location>
        <begin position="537"/>
        <end position="559"/>
    </location>
</feature>
<dbReference type="InterPro" id="IPR000608">
    <property type="entry name" value="UBC"/>
</dbReference>
<protein>
    <recommendedName>
        <fullName evidence="5">UBC core domain-containing protein</fullName>
    </recommendedName>
</protein>
<dbReference type="SUPFAM" id="SSF54495">
    <property type="entry name" value="UBC-like"/>
    <property type="match status" value="1"/>
</dbReference>
<comment type="caution">
    <text evidence="6">The sequence shown here is derived from an EMBL/GenBank/DDBJ whole genome shotgun (WGS) entry which is preliminary data.</text>
</comment>
<keyword evidence="1" id="KW-0808">Transferase</keyword>
<evidence type="ECO:0000256" key="1">
    <source>
        <dbReference type="ARBA" id="ARBA00022679"/>
    </source>
</evidence>
<proteinExistence type="predicted"/>
<name>A0ABR3PLF9_9PEZI</name>
<evidence type="ECO:0000313" key="7">
    <source>
        <dbReference type="Proteomes" id="UP001562354"/>
    </source>
</evidence>
<gene>
    <name evidence="6" type="ORF">AAFC00_005550</name>
</gene>
<dbReference type="Proteomes" id="UP001562354">
    <property type="component" value="Unassembled WGS sequence"/>
</dbReference>
<feature type="compositionally biased region" description="Basic residues" evidence="4">
    <location>
        <begin position="609"/>
        <end position="625"/>
    </location>
</feature>
<dbReference type="RefSeq" id="XP_069203179.1">
    <property type="nucleotide sequence ID" value="XM_069345350.1"/>
</dbReference>
<feature type="compositionally biased region" description="Pro residues" evidence="4">
    <location>
        <begin position="238"/>
        <end position="260"/>
    </location>
</feature>
<dbReference type="InterPro" id="IPR023313">
    <property type="entry name" value="UBQ-conjugating_AS"/>
</dbReference>
<organism evidence="6 7">
    <name type="scientific">Neodothiora populina</name>
    <dbReference type="NCBI Taxonomy" id="2781224"/>
    <lineage>
        <taxon>Eukaryota</taxon>
        <taxon>Fungi</taxon>
        <taxon>Dikarya</taxon>
        <taxon>Ascomycota</taxon>
        <taxon>Pezizomycotina</taxon>
        <taxon>Dothideomycetes</taxon>
        <taxon>Dothideomycetidae</taxon>
        <taxon>Dothideales</taxon>
        <taxon>Dothioraceae</taxon>
        <taxon>Neodothiora</taxon>
    </lineage>
</organism>
<dbReference type="InterPro" id="IPR016135">
    <property type="entry name" value="UBQ-conjugating_enzyme/RWD"/>
</dbReference>
<evidence type="ECO:0000256" key="2">
    <source>
        <dbReference type="ARBA" id="ARBA00022786"/>
    </source>
</evidence>
<feature type="region of interest" description="Disordered" evidence="4">
    <location>
        <begin position="163"/>
        <end position="503"/>
    </location>
</feature>
<dbReference type="SMART" id="SM00212">
    <property type="entry name" value="UBCc"/>
    <property type="match status" value="1"/>
</dbReference>
<keyword evidence="2" id="KW-0833">Ubl conjugation pathway</keyword>
<dbReference type="Gene3D" id="3.10.110.10">
    <property type="entry name" value="Ubiquitin Conjugating Enzyme"/>
    <property type="match status" value="1"/>
</dbReference>
<dbReference type="PROSITE" id="PS50127">
    <property type="entry name" value="UBC_2"/>
    <property type="match status" value="1"/>
</dbReference>
<keyword evidence="7" id="KW-1185">Reference proteome</keyword>
<dbReference type="EMBL" id="JBFMKM010000004">
    <property type="protein sequence ID" value="KAL1306907.1"/>
    <property type="molecule type" value="Genomic_DNA"/>
</dbReference>
<accession>A0ABR3PLF9</accession>
<dbReference type="PANTHER" id="PTHR24068">
    <property type="entry name" value="UBIQUITIN-CONJUGATING ENZYME E2"/>
    <property type="match status" value="1"/>
</dbReference>
<feature type="compositionally biased region" description="Polar residues" evidence="4">
    <location>
        <begin position="279"/>
        <end position="290"/>
    </location>
</feature>
<feature type="compositionally biased region" description="Basic and acidic residues" evidence="4">
    <location>
        <begin position="163"/>
        <end position="199"/>
    </location>
</feature>
<dbReference type="PROSITE" id="PS00183">
    <property type="entry name" value="UBC_1"/>
    <property type="match status" value="1"/>
</dbReference>
<evidence type="ECO:0000313" key="6">
    <source>
        <dbReference type="EMBL" id="KAL1306907.1"/>
    </source>
</evidence>
<dbReference type="GeneID" id="95979249"/>
<reference evidence="6 7" key="1">
    <citation type="submission" date="2024-07" db="EMBL/GenBank/DDBJ databases">
        <title>Draft sequence of the Neodothiora populina.</title>
        <authorList>
            <person name="Drown D.D."/>
            <person name="Schuette U.S."/>
            <person name="Buechlein A.B."/>
            <person name="Rusch D.R."/>
            <person name="Winton L.W."/>
            <person name="Adams G.A."/>
        </authorList>
    </citation>
    <scope>NUCLEOTIDE SEQUENCE [LARGE SCALE GENOMIC DNA]</scope>
    <source>
        <strain evidence="6 7">CPC 39397</strain>
    </source>
</reference>
<dbReference type="Pfam" id="PF00179">
    <property type="entry name" value="UQ_con"/>
    <property type="match status" value="1"/>
</dbReference>
<feature type="domain" description="UBC core" evidence="5">
    <location>
        <begin position="4"/>
        <end position="159"/>
    </location>
</feature>
<feature type="active site" description="Glycyl thioester intermediate" evidence="3">
    <location>
        <position position="93"/>
    </location>
</feature>
<feature type="region of interest" description="Disordered" evidence="4">
    <location>
        <begin position="574"/>
        <end position="638"/>
    </location>
</feature>
<sequence>MNPRSLRRLAADHASLHNQELPPNYLFDPKVDPSSDLTQLDILLAGPTSTPYEAGVFRLHLAIPPTYPTNPPKAFFRTKIFHPNIEPETGAVCVETLKRDWQSTLTLRHVLLTISCLLVYPNATSALNAEAGMLLEQQGGAGWEGFERRARLMTRLQAAVPKHLKDAVTEARSRGEEKASGEDKTNGKEGQDLERKDSALDQAEAINERAERPRRRRRGVFDVQEGPTTRGKRNLTPTPTPAPKLAPPLSPSIMPPPPRPFVVQSSADDVFGEIHLPHPSQQTPRFPSHTTDARSDPELHSAYEDQNADTNPLATKPSLHPSPVRQDPAIPPSEVRATNARDDDAESSPFLSDCVDAEYPPSPRKSPVKQQRKSDDFYAEPGPPSPRKESPRKLRAPAPEYPPSPQKQSPKKNRRPLFGQHGPEEAGANLFGPSLDSGSGADGSSSISQRLPNLCSRGESSRTAAARRAGPPLFFTPDNSSNQMHPALFSTQQNGTTPDLLSGMTEDSEFEVSFEVLRQSERRKKCLLASPPKRKLRARNLRGKSDNMATPEVIEREDESLLEPSEIISRVTRSKKKEVAEKGRATAVAENADDDTALASVSAPVSARTTRKKTNRPKPKTRTKTKTQTQMNSSSPDKAILDQINHKTTEEKNKERLEAKLWNLCGRDIERWNKGDFGDYFHIKASRW</sequence>
<evidence type="ECO:0000256" key="3">
    <source>
        <dbReference type="PROSITE-ProRule" id="PRU10133"/>
    </source>
</evidence>